<accession>A0A9N9QM89</accession>
<protein>
    <submittedName>
        <fullName evidence="2">Uncharacterized protein</fullName>
    </submittedName>
</protein>
<dbReference type="Proteomes" id="UP001152799">
    <property type="component" value="Chromosome 7"/>
</dbReference>
<dbReference type="EMBL" id="OU892283">
    <property type="protein sequence ID" value="CAG9771336.1"/>
    <property type="molecule type" value="Genomic_DNA"/>
</dbReference>
<feature type="compositionally biased region" description="Acidic residues" evidence="1">
    <location>
        <begin position="63"/>
        <end position="78"/>
    </location>
</feature>
<organism evidence="2 3">
    <name type="scientific">Ceutorhynchus assimilis</name>
    <name type="common">cabbage seed weevil</name>
    <dbReference type="NCBI Taxonomy" id="467358"/>
    <lineage>
        <taxon>Eukaryota</taxon>
        <taxon>Metazoa</taxon>
        <taxon>Ecdysozoa</taxon>
        <taxon>Arthropoda</taxon>
        <taxon>Hexapoda</taxon>
        <taxon>Insecta</taxon>
        <taxon>Pterygota</taxon>
        <taxon>Neoptera</taxon>
        <taxon>Endopterygota</taxon>
        <taxon>Coleoptera</taxon>
        <taxon>Polyphaga</taxon>
        <taxon>Cucujiformia</taxon>
        <taxon>Curculionidae</taxon>
        <taxon>Ceutorhynchinae</taxon>
        <taxon>Ceutorhynchus</taxon>
    </lineage>
</organism>
<reference evidence="2" key="1">
    <citation type="submission" date="2022-01" db="EMBL/GenBank/DDBJ databases">
        <authorList>
            <person name="King R."/>
        </authorList>
    </citation>
    <scope>NUCLEOTIDE SEQUENCE</scope>
</reference>
<keyword evidence="3" id="KW-1185">Reference proteome</keyword>
<evidence type="ECO:0000256" key="1">
    <source>
        <dbReference type="SAM" id="MobiDB-lite"/>
    </source>
</evidence>
<feature type="region of interest" description="Disordered" evidence="1">
    <location>
        <begin position="48"/>
        <end position="83"/>
    </location>
</feature>
<name>A0A9N9QM89_9CUCU</name>
<proteinExistence type="predicted"/>
<sequence length="138" mass="15845">MAPFLKQVNDDIDMPPSPFVPYGQIPSPNYWVDDEILLAPSTPSYSPPAFDYCNHHHHHSESENDDNVDDDDDDDDVSLPDPTIPIKQIVFNDLWEQEEEPLDLRIITVQDSESDMEQEEALDLRIITVYDSDDDISE</sequence>
<evidence type="ECO:0000313" key="2">
    <source>
        <dbReference type="EMBL" id="CAG9771336.1"/>
    </source>
</evidence>
<evidence type="ECO:0000313" key="3">
    <source>
        <dbReference type="Proteomes" id="UP001152799"/>
    </source>
</evidence>
<gene>
    <name evidence="2" type="ORF">CEUTPL_LOCUS11772</name>
</gene>
<dbReference type="AlphaFoldDB" id="A0A9N9QM89"/>